<feature type="chain" id="PRO_5046326808" evidence="6">
    <location>
        <begin position="20"/>
        <end position="224"/>
    </location>
</feature>
<evidence type="ECO:0000313" key="9">
    <source>
        <dbReference type="Proteomes" id="UP000595448"/>
    </source>
</evidence>
<dbReference type="InterPro" id="IPR006664">
    <property type="entry name" value="OMP_bac"/>
</dbReference>
<keyword evidence="5" id="KW-1133">Transmembrane helix</keyword>
<dbReference type="PRINTS" id="PR01023">
    <property type="entry name" value="NAFLGMOTY"/>
</dbReference>
<name>A0ABX7BKB9_9CAUL</name>
<feature type="transmembrane region" description="Helical" evidence="5">
    <location>
        <begin position="37"/>
        <end position="54"/>
    </location>
</feature>
<dbReference type="PRINTS" id="PR01021">
    <property type="entry name" value="OMPADOMAIN"/>
</dbReference>
<keyword evidence="2 4" id="KW-0472">Membrane</keyword>
<feature type="signal peptide" evidence="6">
    <location>
        <begin position="1"/>
        <end position="19"/>
    </location>
</feature>
<dbReference type="CDD" id="cd07185">
    <property type="entry name" value="OmpA_C-like"/>
    <property type="match status" value="1"/>
</dbReference>
<accession>A0ABX7BKB9</accession>
<evidence type="ECO:0000256" key="5">
    <source>
        <dbReference type="SAM" id="Phobius"/>
    </source>
</evidence>
<dbReference type="InterPro" id="IPR050330">
    <property type="entry name" value="Bact_OuterMem_StrucFunc"/>
</dbReference>
<dbReference type="Pfam" id="PF00691">
    <property type="entry name" value="OmpA"/>
    <property type="match status" value="1"/>
</dbReference>
<organism evidence="8 9">
    <name type="scientific">Brevundimonas vitisensis</name>
    <dbReference type="NCBI Taxonomy" id="2800818"/>
    <lineage>
        <taxon>Bacteria</taxon>
        <taxon>Pseudomonadati</taxon>
        <taxon>Pseudomonadota</taxon>
        <taxon>Alphaproteobacteria</taxon>
        <taxon>Caulobacterales</taxon>
        <taxon>Caulobacteraceae</taxon>
        <taxon>Brevundimonas</taxon>
    </lineage>
</organism>
<dbReference type="Proteomes" id="UP000595448">
    <property type="component" value="Chromosome"/>
</dbReference>
<dbReference type="PROSITE" id="PS51123">
    <property type="entry name" value="OMPA_2"/>
    <property type="match status" value="1"/>
</dbReference>
<evidence type="ECO:0000259" key="7">
    <source>
        <dbReference type="PROSITE" id="PS51123"/>
    </source>
</evidence>
<feature type="transmembrane region" description="Helical" evidence="5">
    <location>
        <begin position="66"/>
        <end position="84"/>
    </location>
</feature>
<dbReference type="InterPro" id="IPR036737">
    <property type="entry name" value="OmpA-like_sf"/>
</dbReference>
<dbReference type="InterPro" id="IPR006665">
    <property type="entry name" value="OmpA-like"/>
</dbReference>
<dbReference type="Pfam" id="PF13488">
    <property type="entry name" value="Gly-zipper_Omp"/>
    <property type="match status" value="1"/>
</dbReference>
<keyword evidence="9" id="KW-1185">Reference proteome</keyword>
<dbReference type="RefSeq" id="WP_201102386.1">
    <property type="nucleotide sequence ID" value="NZ_CP067977.1"/>
</dbReference>
<dbReference type="PROSITE" id="PS51257">
    <property type="entry name" value="PROKAR_LIPOPROTEIN"/>
    <property type="match status" value="1"/>
</dbReference>
<comment type="subcellular location">
    <subcellularLocation>
        <location evidence="1">Cell outer membrane</location>
    </subcellularLocation>
</comment>
<evidence type="ECO:0000256" key="1">
    <source>
        <dbReference type="ARBA" id="ARBA00004442"/>
    </source>
</evidence>
<proteinExistence type="predicted"/>
<evidence type="ECO:0000256" key="6">
    <source>
        <dbReference type="SAM" id="SignalP"/>
    </source>
</evidence>
<protein>
    <submittedName>
        <fullName evidence="8">OmpA family protein</fullName>
    </submittedName>
</protein>
<dbReference type="SUPFAM" id="SSF103088">
    <property type="entry name" value="OmpA-like"/>
    <property type="match status" value="1"/>
</dbReference>
<dbReference type="PANTHER" id="PTHR30329">
    <property type="entry name" value="STATOR ELEMENT OF FLAGELLAR MOTOR COMPLEX"/>
    <property type="match status" value="1"/>
</dbReference>
<evidence type="ECO:0000256" key="2">
    <source>
        <dbReference type="ARBA" id="ARBA00023136"/>
    </source>
</evidence>
<evidence type="ECO:0000256" key="3">
    <source>
        <dbReference type="ARBA" id="ARBA00023237"/>
    </source>
</evidence>
<evidence type="ECO:0000256" key="4">
    <source>
        <dbReference type="PROSITE-ProRule" id="PRU00473"/>
    </source>
</evidence>
<dbReference type="Gene3D" id="3.30.1330.60">
    <property type="entry name" value="OmpA-like domain"/>
    <property type="match status" value="1"/>
</dbReference>
<sequence length="224" mass="23314">MRAKIFVASAGVITLLATAACTTTDPYSSTPRRNNTGTGVIAGAVGGAILGYLTNTSNSEEGRKNALIGAGIGALAGGAVGNYMDRQQRALEAELSGTGVGVARQGDVLVLRMPSDVTFASNQSNIEGGFYAVLDDVAAVLNQYDQSTIDIIGHADSDGADAYNLDLSRRRASSVASYLVQRNVLADRLYVEGRGEAEPVASNATASGKAQNRRVEITIRPFRG</sequence>
<feature type="domain" description="OmpA-like" evidence="7">
    <location>
        <begin position="106"/>
        <end position="223"/>
    </location>
</feature>
<reference evidence="8 9" key="1">
    <citation type="submission" date="2021-01" db="EMBL/GenBank/DDBJ databases">
        <title>Brevundimonas vitis sp. nov., an bacterium isolated from grape (Vitis vinifera).</title>
        <authorList>
            <person name="Jiang L."/>
            <person name="Lee J."/>
        </authorList>
    </citation>
    <scope>NUCLEOTIDE SEQUENCE [LARGE SCALE GENOMIC DNA]</scope>
    <source>
        <strain evidence="8 9">GRTSA-9</strain>
    </source>
</reference>
<dbReference type="InterPro" id="IPR039567">
    <property type="entry name" value="Gly-zipper"/>
</dbReference>
<evidence type="ECO:0000313" key="8">
    <source>
        <dbReference type="EMBL" id="QQQ18011.1"/>
    </source>
</evidence>
<keyword evidence="5" id="KW-0812">Transmembrane</keyword>
<keyword evidence="3" id="KW-0998">Cell outer membrane</keyword>
<keyword evidence="6" id="KW-0732">Signal</keyword>
<dbReference type="EMBL" id="CP067977">
    <property type="protein sequence ID" value="QQQ18011.1"/>
    <property type="molecule type" value="Genomic_DNA"/>
</dbReference>
<dbReference type="PANTHER" id="PTHR30329:SF21">
    <property type="entry name" value="LIPOPROTEIN YIAD-RELATED"/>
    <property type="match status" value="1"/>
</dbReference>
<gene>
    <name evidence="8" type="ORF">JIP62_11900</name>
</gene>